<sequence>MFGLPDLCLDLDLLLVMIPIYCGLVWLFNRIFRYDPDHIEGIKRDIEKKEKKLEKEKQKLKELEAENKRRQEEINEKIYGKRDKDNDKS</sequence>
<accession>A0A1S8KNK4</accession>
<comment type="caution">
    <text evidence="3">The sequence shown here is derived from an EMBL/GenBank/DDBJ whole genome shotgun (WGS) entry which is preliminary data.</text>
</comment>
<protein>
    <submittedName>
        <fullName evidence="3">Uncharacterized protein</fullName>
    </submittedName>
</protein>
<proteinExistence type="predicted"/>
<evidence type="ECO:0000313" key="3">
    <source>
        <dbReference type="EMBL" id="OOL81262.1"/>
    </source>
</evidence>
<keyword evidence="2" id="KW-0472">Membrane</keyword>
<evidence type="ECO:0000313" key="4">
    <source>
        <dbReference type="Proteomes" id="UP000190409"/>
    </source>
</evidence>
<evidence type="ECO:0000256" key="2">
    <source>
        <dbReference type="SAM" id="Phobius"/>
    </source>
</evidence>
<gene>
    <name evidence="3" type="ORF">BWX42_05555</name>
</gene>
<keyword evidence="1" id="KW-0175">Coiled coil</keyword>
<organism evidence="3 4">
    <name type="scientific">Dolosigranulum pigrum</name>
    <dbReference type="NCBI Taxonomy" id="29394"/>
    <lineage>
        <taxon>Bacteria</taxon>
        <taxon>Bacillati</taxon>
        <taxon>Bacillota</taxon>
        <taxon>Bacilli</taxon>
        <taxon>Lactobacillales</taxon>
        <taxon>Carnobacteriaceae</taxon>
        <taxon>Dolosigranulum</taxon>
    </lineage>
</organism>
<name>A0A1S8KNK4_9LACT</name>
<feature type="coiled-coil region" evidence="1">
    <location>
        <begin position="39"/>
        <end position="77"/>
    </location>
</feature>
<reference evidence="3 4" key="1">
    <citation type="submission" date="2017-01" db="EMBL/GenBank/DDBJ databases">
        <title>Complete Genome Sequence of Dolosigranulum pigrum isolated from a Patient with interstitial lung disease.</title>
        <authorList>
            <person name="Mukhopadhyay R."/>
            <person name="Joaquin J."/>
            <person name="Hogue R."/>
            <person name="Fitzgerald S."/>
            <person name="Jospin G."/>
            <person name="Eisen J.A."/>
            <person name="Chaturvedi V."/>
        </authorList>
    </citation>
    <scope>NUCLEOTIDE SEQUENCE [LARGE SCALE GENOMIC DNA]</scope>
    <source>
        <strain evidence="3 4">15S00348</strain>
    </source>
</reference>
<dbReference type="Proteomes" id="UP000190409">
    <property type="component" value="Unassembled WGS sequence"/>
</dbReference>
<dbReference type="EMBL" id="MUYF01000003">
    <property type="protein sequence ID" value="OOL81262.1"/>
    <property type="molecule type" value="Genomic_DNA"/>
</dbReference>
<keyword evidence="2" id="KW-0812">Transmembrane</keyword>
<evidence type="ECO:0000256" key="1">
    <source>
        <dbReference type="SAM" id="Coils"/>
    </source>
</evidence>
<dbReference type="RefSeq" id="WP_077862725.1">
    <property type="nucleotide sequence ID" value="NZ_CP040409.1"/>
</dbReference>
<feature type="transmembrane region" description="Helical" evidence="2">
    <location>
        <begin position="13"/>
        <end position="32"/>
    </location>
</feature>
<keyword evidence="2" id="KW-1133">Transmembrane helix</keyword>
<dbReference type="AlphaFoldDB" id="A0A1S8KNK4"/>